<protein>
    <submittedName>
        <fullName evidence="4">Thermonuclease family protein</fullName>
    </submittedName>
</protein>
<feature type="region of interest" description="Disordered" evidence="1">
    <location>
        <begin position="239"/>
        <end position="260"/>
    </location>
</feature>
<keyword evidence="2" id="KW-0812">Transmembrane</keyword>
<dbReference type="PROSITE" id="PS50830">
    <property type="entry name" value="TNASE_3"/>
    <property type="match status" value="1"/>
</dbReference>
<dbReference type="Gene3D" id="2.40.50.90">
    <property type="match status" value="1"/>
</dbReference>
<feature type="region of interest" description="Disordered" evidence="1">
    <location>
        <begin position="85"/>
        <end position="110"/>
    </location>
</feature>
<feature type="compositionally biased region" description="Low complexity" evidence="1">
    <location>
        <begin position="13"/>
        <end position="26"/>
    </location>
</feature>
<evidence type="ECO:0000259" key="3">
    <source>
        <dbReference type="PROSITE" id="PS50830"/>
    </source>
</evidence>
<dbReference type="RefSeq" id="WP_230737757.1">
    <property type="nucleotide sequence ID" value="NZ_JAJNDB010000005.1"/>
</dbReference>
<feature type="domain" description="TNase-like" evidence="3">
    <location>
        <begin position="112"/>
        <end position="246"/>
    </location>
</feature>
<keyword evidence="2" id="KW-0472">Membrane</keyword>
<evidence type="ECO:0000313" key="4">
    <source>
        <dbReference type="EMBL" id="MCD2195913.1"/>
    </source>
</evidence>
<dbReference type="EMBL" id="JAJNDB010000005">
    <property type="protein sequence ID" value="MCD2195913.1"/>
    <property type="molecule type" value="Genomic_DNA"/>
</dbReference>
<dbReference type="Pfam" id="PF00565">
    <property type="entry name" value="SNase"/>
    <property type="match status" value="1"/>
</dbReference>
<keyword evidence="2" id="KW-1133">Transmembrane helix</keyword>
<evidence type="ECO:0000256" key="2">
    <source>
        <dbReference type="SAM" id="Phobius"/>
    </source>
</evidence>
<dbReference type="InterPro" id="IPR016071">
    <property type="entry name" value="Staphylococal_nuclease_OB-fold"/>
</dbReference>
<evidence type="ECO:0000313" key="5">
    <source>
        <dbReference type="Proteomes" id="UP001199469"/>
    </source>
</evidence>
<dbReference type="SUPFAM" id="SSF50199">
    <property type="entry name" value="Staphylococcal nuclease"/>
    <property type="match status" value="1"/>
</dbReference>
<dbReference type="Proteomes" id="UP001199469">
    <property type="component" value="Unassembled WGS sequence"/>
</dbReference>
<accession>A0ABS8PD53</accession>
<sequence>MTGEDGGMGNHGAGRATGPATAPRPAVGTQHIATHHGGPPTGAHHAVRPRRRRPRLTVLLAVLAGVVLLVLGVLAGRMTAPGPTEVPAAAPAASASPVSDAPVSATPAATHPTSLGEVVRVDSGDEIVVRVDGQEQTVSVLGITAPRLAGPQRITAECGAKAALTFADDRLSGQTVTLVPDPTVPETDDQGRRLAYVVLASQLNYTDAALQAGVVQADTTRKLWYAPVFAREQSEAAAADRGLWGPPCGATPGQPLPAGS</sequence>
<evidence type="ECO:0000256" key="1">
    <source>
        <dbReference type="SAM" id="MobiDB-lite"/>
    </source>
</evidence>
<reference evidence="4 5" key="1">
    <citation type="submission" date="2021-11" db="EMBL/GenBank/DDBJ databases">
        <title>Draft genome sequence of Actinomycetospora sp. SF1 isolated from the rhizosphere soil.</title>
        <authorList>
            <person name="Duangmal K."/>
            <person name="Chantavorakit T."/>
        </authorList>
    </citation>
    <scope>NUCLEOTIDE SEQUENCE [LARGE SCALE GENOMIC DNA]</scope>
    <source>
        <strain evidence="4 5">TBRC 5722</strain>
    </source>
</reference>
<comment type="caution">
    <text evidence="4">The sequence shown here is derived from an EMBL/GenBank/DDBJ whole genome shotgun (WGS) entry which is preliminary data.</text>
</comment>
<dbReference type="SMART" id="SM00318">
    <property type="entry name" value="SNc"/>
    <property type="match status" value="1"/>
</dbReference>
<gene>
    <name evidence="4" type="ORF">LQ327_21315</name>
</gene>
<keyword evidence="5" id="KW-1185">Reference proteome</keyword>
<dbReference type="InterPro" id="IPR035437">
    <property type="entry name" value="SNase_OB-fold_sf"/>
</dbReference>
<proteinExistence type="predicted"/>
<name>A0ABS8PD53_9PSEU</name>
<feature type="compositionally biased region" description="Low complexity" evidence="1">
    <location>
        <begin position="35"/>
        <end position="44"/>
    </location>
</feature>
<organism evidence="4 5">
    <name type="scientific">Actinomycetospora endophytica</name>
    <dbReference type="NCBI Taxonomy" id="2291215"/>
    <lineage>
        <taxon>Bacteria</taxon>
        <taxon>Bacillati</taxon>
        <taxon>Actinomycetota</taxon>
        <taxon>Actinomycetes</taxon>
        <taxon>Pseudonocardiales</taxon>
        <taxon>Pseudonocardiaceae</taxon>
        <taxon>Actinomycetospora</taxon>
    </lineage>
</organism>
<feature type="region of interest" description="Disordered" evidence="1">
    <location>
        <begin position="1"/>
        <end position="50"/>
    </location>
</feature>
<feature type="transmembrane region" description="Helical" evidence="2">
    <location>
        <begin position="56"/>
        <end position="75"/>
    </location>
</feature>
<feature type="compositionally biased region" description="Gly residues" evidence="1">
    <location>
        <begin position="1"/>
        <end position="12"/>
    </location>
</feature>